<proteinExistence type="predicted"/>
<organism evidence="2 3">
    <name type="scientific">Neonectria ditissima</name>
    <dbReference type="NCBI Taxonomy" id="78410"/>
    <lineage>
        <taxon>Eukaryota</taxon>
        <taxon>Fungi</taxon>
        <taxon>Dikarya</taxon>
        <taxon>Ascomycota</taxon>
        <taxon>Pezizomycotina</taxon>
        <taxon>Sordariomycetes</taxon>
        <taxon>Hypocreomycetidae</taxon>
        <taxon>Hypocreales</taxon>
        <taxon>Nectriaceae</taxon>
        <taxon>Neonectria</taxon>
    </lineage>
</organism>
<gene>
    <name evidence="2" type="ORF">AK830_g7628</name>
</gene>
<dbReference type="PANTHER" id="PTHR13132:SF29">
    <property type="entry name" value="ALPHA-(1,6)-FUCOSYLTRANSFERASE"/>
    <property type="match status" value="1"/>
</dbReference>
<sequence>MASPATSTKMLIAPARLNLRRGGSYNHLDRGPLSSTSSRFNFNHLLFSPPPSPSLPALVPRPKRTPSQILVTRPSRVFRRLFLLAGLLTTVYLLALAFRDHDVMPAVWPYFSKVQDLEMVSQDAFPDFPTPVIISDTKGRSKWSISIPHDYDFPLSIDQYADMSGQCREISSRARDLHHKTPISEQTMLSYDAPDDYFVDVYEAERTGLLPSPPKGVHAKQPGHIVRMDKESMQYKPVCQSSMTFVLETPDAGLGNTLMMMWTFYGLAKEQGRAFFIDDTRWAYGAYTDIFTSPPVPDCRPPPRHHIVPCPFQASHLVVSTVTAKEIFPALLAKSHRTAGTDNGLRGLFDLAHTGYQAMFGLNKQDQAYVDDRVSGLQAKAKTADPSTPDMPVIGLHIRHGDQHPIEYQYRDGYIPAEVFLETVGHLVEEYYNKSSTDTTINRDSVTVVATDDPTVYEEAEFSKVVSSQERIRLASKVAIDEANPNPHALHHFVDETFGWEGGFFSPMFWNLGVDRKNNAANAPNGVSVHNVNMEARHMAPPSEQTLRLRSLIGRAYMMDLAVLAGASDQVVCAVSAMGCRLLAVMMGWEDGIEKAGWVNVDGSYGWTGINW</sequence>
<keyword evidence="1" id="KW-0812">Transmembrane</keyword>
<evidence type="ECO:0000313" key="3">
    <source>
        <dbReference type="Proteomes" id="UP000050424"/>
    </source>
</evidence>
<dbReference type="OrthoDB" id="2392789at2759"/>
<comment type="caution">
    <text evidence="2">The sequence shown here is derived from an EMBL/GenBank/DDBJ whole genome shotgun (WGS) entry which is preliminary data.</text>
</comment>
<keyword evidence="3" id="KW-1185">Reference proteome</keyword>
<name>A0A0N8H6G7_9HYPO</name>
<evidence type="ECO:0000313" key="2">
    <source>
        <dbReference type="EMBL" id="KPM38924.1"/>
    </source>
</evidence>
<evidence type="ECO:0000256" key="1">
    <source>
        <dbReference type="SAM" id="Phobius"/>
    </source>
</evidence>
<protein>
    <submittedName>
        <fullName evidence="2">Uncharacterized protein</fullName>
    </submittedName>
</protein>
<keyword evidence="1" id="KW-1133">Transmembrane helix</keyword>
<dbReference type="GO" id="GO:0046921">
    <property type="term" value="F:alpha-(1-&gt;6)-fucosyltransferase activity"/>
    <property type="evidence" value="ECO:0007669"/>
    <property type="project" value="TreeGrafter"/>
</dbReference>
<dbReference type="GO" id="GO:0006487">
    <property type="term" value="P:protein N-linked glycosylation"/>
    <property type="evidence" value="ECO:0007669"/>
    <property type="project" value="TreeGrafter"/>
</dbReference>
<dbReference type="AlphaFoldDB" id="A0A0N8H6G7"/>
<feature type="transmembrane region" description="Helical" evidence="1">
    <location>
        <begin position="81"/>
        <end position="98"/>
    </location>
</feature>
<reference evidence="2 3" key="1">
    <citation type="submission" date="2015-09" db="EMBL/GenBank/DDBJ databases">
        <title>Draft genome of a European isolate of the apple canker pathogen Neonectria ditissima.</title>
        <authorList>
            <person name="Gomez-Cortecero A."/>
            <person name="Harrison R.J."/>
            <person name="Armitage A.D."/>
        </authorList>
    </citation>
    <scope>NUCLEOTIDE SEQUENCE [LARGE SCALE GENOMIC DNA]</scope>
    <source>
        <strain evidence="2 3">R09/05</strain>
    </source>
</reference>
<accession>A0A0N8H6G7</accession>
<dbReference type="EMBL" id="LKCW01000120">
    <property type="protein sequence ID" value="KPM38924.1"/>
    <property type="molecule type" value="Genomic_DNA"/>
</dbReference>
<keyword evidence="1" id="KW-0472">Membrane</keyword>
<dbReference type="Proteomes" id="UP000050424">
    <property type="component" value="Unassembled WGS sequence"/>
</dbReference>
<dbReference type="Gene3D" id="3.40.50.11350">
    <property type="match status" value="1"/>
</dbReference>
<dbReference type="PANTHER" id="PTHR13132">
    <property type="entry name" value="ALPHA- 1,6 -FUCOSYLTRANSFERASE"/>
    <property type="match status" value="1"/>
</dbReference>